<dbReference type="AlphaFoldDB" id="A0A543I253"/>
<dbReference type="CDD" id="cd00085">
    <property type="entry name" value="HNHc"/>
    <property type="match status" value="1"/>
</dbReference>
<sequence>MEVSELVEDRGLVGVLAFADEALRLAVQQCPTWGLSQEQVGEAVGLAQRVRDAAQVVTVVSAREAHSRGLGSELGLSPADWLRTQAPTLDPREAPGVAKVAAAMTEPRWAALAEKVISGATSTAQAATIVRFRADLARVADLEHLDAVVEAMVEVSDVLSARELARVAAHARASLKPPADLDDEDRVMRAGRAFRKIGETAGFVDYLLRLDPEAAAIVEAAIDPLARPRPDLDWGGQEAKDPRSPATRRADALLEIVGRGVAAPEGVTRTPRTQLVVTMTVEALMERLRGAGVCDNDAVLSPATVRRLACEASIIPMVLGGRSEVLDQGYAERYFTRAQRRALTRRDGCCTFPGCTVPPQWCDAHHVTHWADGGPTDLANGALLCGRHHTVVHERAMTATVTTTGVTWHL</sequence>
<dbReference type="EMBL" id="VFPM01000001">
    <property type="protein sequence ID" value="TQM64540.1"/>
    <property type="molecule type" value="Genomic_DNA"/>
</dbReference>
<comment type="caution">
    <text evidence="2">The sequence shown here is derived from an EMBL/GenBank/DDBJ whole genome shotgun (WGS) entry which is preliminary data.</text>
</comment>
<dbReference type="InterPro" id="IPR003870">
    <property type="entry name" value="DUF222"/>
</dbReference>
<dbReference type="Pfam" id="PF02720">
    <property type="entry name" value="DUF222"/>
    <property type="match status" value="1"/>
</dbReference>
<dbReference type="OrthoDB" id="5177627at2"/>
<organism evidence="2 3">
    <name type="scientific">Humibacillus xanthopallidus</name>
    <dbReference type="NCBI Taxonomy" id="412689"/>
    <lineage>
        <taxon>Bacteria</taxon>
        <taxon>Bacillati</taxon>
        <taxon>Actinomycetota</taxon>
        <taxon>Actinomycetes</taxon>
        <taxon>Micrococcales</taxon>
        <taxon>Intrasporangiaceae</taxon>
        <taxon>Humibacillus</taxon>
    </lineage>
</organism>
<name>A0A543I253_9MICO</name>
<evidence type="ECO:0000259" key="1">
    <source>
        <dbReference type="SMART" id="SM00507"/>
    </source>
</evidence>
<dbReference type="RefSeq" id="WP_141842166.1">
    <property type="nucleotide sequence ID" value="NZ_VFPM01000001.1"/>
</dbReference>
<gene>
    <name evidence="2" type="ORF">FBY41_0909</name>
</gene>
<dbReference type="SMART" id="SM00507">
    <property type="entry name" value="HNHc"/>
    <property type="match status" value="1"/>
</dbReference>
<dbReference type="Gene3D" id="1.10.30.50">
    <property type="match status" value="1"/>
</dbReference>
<evidence type="ECO:0000313" key="3">
    <source>
        <dbReference type="Proteomes" id="UP000316747"/>
    </source>
</evidence>
<keyword evidence="3" id="KW-1185">Reference proteome</keyword>
<protein>
    <submittedName>
        <fullName evidence="2">Uncharacterized protein DUF222</fullName>
    </submittedName>
</protein>
<reference evidence="2 3" key="1">
    <citation type="submission" date="2019-06" db="EMBL/GenBank/DDBJ databases">
        <title>Genome sequencing of plant associated microbes to promote plant fitness in Sorghum bicolor and Oryza sativa.</title>
        <authorList>
            <person name="Coleman-Derr D."/>
        </authorList>
    </citation>
    <scope>NUCLEOTIDE SEQUENCE [LARGE SCALE GENOMIC DNA]</scope>
    <source>
        <strain evidence="2 3">KV-663</strain>
    </source>
</reference>
<dbReference type="InterPro" id="IPR003615">
    <property type="entry name" value="HNH_nuc"/>
</dbReference>
<evidence type="ECO:0000313" key="2">
    <source>
        <dbReference type="EMBL" id="TQM64540.1"/>
    </source>
</evidence>
<feature type="domain" description="HNH nuclease" evidence="1">
    <location>
        <begin position="338"/>
        <end position="390"/>
    </location>
</feature>
<dbReference type="Proteomes" id="UP000316747">
    <property type="component" value="Unassembled WGS sequence"/>
</dbReference>
<proteinExistence type="predicted"/>
<accession>A0A543I253</accession>